<protein>
    <recommendedName>
        <fullName evidence="3">CCHC-type domain-containing protein</fullName>
    </recommendedName>
</protein>
<evidence type="ECO:0008006" key="3">
    <source>
        <dbReference type="Google" id="ProtNLM"/>
    </source>
</evidence>
<dbReference type="InterPro" id="IPR036875">
    <property type="entry name" value="Znf_CCHC_sf"/>
</dbReference>
<sequence>MDEATAKKQRLNFARVCAVIPVVFDYPSSIKIKIHGRHVVIGVEYPWKPQACSHCNRFGHVLSKCPTRPAQVWVPRSQQILERDETSTQVVPVEGTLNGGIETRNQIVIHRSQGCTTSERGESSLAGNFPVLVSRQGAGLLRPSLPFQNGFLTPLRSSPSNLRPIRSEPQENLVLTMENAFSALENCTDLVEVEEQSNGIEEIIDNTVPKKELQ</sequence>
<proteinExistence type="predicted"/>
<dbReference type="Proteomes" id="UP000631114">
    <property type="component" value="Unassembled WGS sequence"/>
</dbReference>
<dbReference type="OrthoDB" id="10665648at2759"/>
<dbReference type="InterPro" id="IPR040256">
    <property type="entry name" value="At4g02000-like"/>
</dbReference>
<evidence type="ECO:0000313" key="2">
    <source>
        <dbReference type="Proteomes" id="UP000631114"/>
    </source>
</evidence>
<dbReference type="EMBL" id="JADFTS010000008">
    <property type="protein sequence ID" value="KAF9593076.1"/>
    <property type="molecule type" value="Genomic_DNA"/>
</dbReference>
<dbReference type="SUPFAM" id="SSF57756">
    <property type="entry name" value="Retrovirus zinc finger-like domains"/>
    <property type="match status" value="1"/>
</dbReference>
<dbReference type="PANTHER" id="PTHR31286:SF180">
    <property type="entry name" value="OS10G0362600 PROTEIN"/>
    <property type="match status" value="1"/>
</dbReference>
<dbReference type="PANTHER" id="PTHR31286">
    <property type="entry name" value="GLYCINE-RICH CELL WALL STRUCTURAL PROTEIN 1.8-LIKE"/>
    <property type="match status" value="1"/>
</dbReference>
<keyword evidence="2" id="KW-1185">Reference proteome</keyword>
<dbReference type="GO" id="GO:0003676">
    <property type="term" value="F:nucleic acid binding"/>
    <property type="evidence" value="ECO:0007669"/>
    <property type="project" value="InterPro"/>
</dbReference>
<comment type="caution">
    <text evidence="1">The sequence shown here is derived from an EMBL/GenBank/DDBJ whole genome shotgun (WGS) entry which is preliminary data.</text>
</comment>
<accession>A0A835H5N3</accession>
<dbReference type="GO" id="GO:0008270">
    <property type="term" value="F:zinc ion binding"/>
    <property type="evidence" value="ECO:0007669"/>
    <property type="project" value="InterPro"/>
</dbReference>
<evidence type="ECO:0000313" key="1">
    <source>
        <dbReference type="EMBL" id="KAF9593076.1"/>
    </source>
</evidence>
<dbReference type="AlphaFoldDB" id="A0A835H5N3"/>
<reference evidence="1 2" key="1">
    <citation type="submission" date="2020-10" db="EMBL/GenBank/DDBJ databases">
        <title>The Coptis chinensis genome and diversification of protoberbering-type alkaloids.</title>
        <authorList>
            <person name="Wang B."/>
            <person name="Shu S."/>
            <person name="Song C."/>
            <person name="Liu Y."/>
        </authorList>
    </citation>
    <scope>NUCLEOTIDE SEQUENCE [LARGE SCALE GENOMIC DNA]</scope>
    <source>
        <strain evidence="1">HL-2020</strain>
        <tissue evidence="1">Leaf</tissue>
    </source>
</reference>
<name>A0A835H5N3_9MAGN</name>
<gene>
    <name evidence="1" type="ORF">IFM89_020140</name>
</gene>
<organism evidence="1 2">
    <name type="scientific">Coptis chinensis</name>
    <dbReference type="NCBI Taxonomy" id="261450"/>
    <lineage>
        <taxon>Eukaryota</taxon>
        <taxon>Viridiplantae</taxon>
        <taxon>Streptophyta</taxon>
        <taxon>Embryophyta</taxon>
        <taxon>Tracheophyta</taxon>
        <taxon>Spermatophyta</taxon>
        <taxon>Magnoliopsida</taxon>
        <taxon>Ranunculales</taxon>
        <taxon>Ranunculaceae</taxon>
        <taxon>Coptidoideae</taxon>
        <taxon>Coptis</taxon>
    </lineage>
</organism>